<dbReference type="RefSeq" id="WP_222503035.1">
    <property type="nucleotide sequence ID" value="NZ_JAHVJA010000001.1"/>
</dbReference>
<comment type="caution">
    <text evidence="2">The sequence shown here is derived from an EMBL/GenBank/DDBJ whole genome shotgun (WGS) entry which is preliminary data.</text>
</comment>
<keyword evidence="3" id="KW-1185">Reference proteome</keyword>
<reference evidence="2 3" key="1">
    <citation type="submission" date="2021-06" db="EMBL/GenBank/DDBJ databases">
        <title>50 bacteria genomes isolated from Dapeng, Shenzhen, China.</title>
        <authorList>
            <person name="Zheng W."/>
            <person name="Yu S."/>
            <person name="Huang Y."/>
        </authorList>
    </citation>
    <scope>NUCLEOTIDE SEQUENCE [LARGE SCALE GENOMIC DNA]</scope>
    <source>
        <strain evidence="2 3">DP1N14-2</strain>
    </source>
</reference>
<gene>
    <name evidence="2" type="ORF">KUV26_04065</name>
</gene>
<feature type="compositionally biased region" description="Basic and acidic residues" evidence="1">
    <location>
        <begin position="1"/>
        <end position="15"/>
    </location>
</feature>
<organism evidence="2 3">
    <name type="scientific">Leisingera daeponensis</name>
    <dbReference type="NCBI Taxonomy" id="405746"/>
    <lineage>
        <taxon>Bacteria</taxon>
        <taxon>Pseudomonadati</taxon>
        <taxon>Pseudomonadota</taxon>
        <taxon>Alphaproteobacteria</taxon>
        <taxon>Rhodobacterales</taxon>
        <taxon>Roseobacteraceae</taxon>
        <taxon>Leisingera</taxon>
    </lineage>
</organism>
<accession>A0ABS7NBL9</accession>
<evidence type="ECO:0000313" key="3">
    <source>
        <dbReference type="Proteomes" id="UP000766629"/>
    </source>
</evidence>
<name>A0ABS7NBL9_9RHOB</name>
<dbReference type="Proteomes" id="UP000766629">
    <property type="component" value="Unassembled WGS sequence"/>
</dbReference>
<proteinExistence type="predicted"/>
<sequence length="64" mass="7128">MAERKRSKDGRRETEEIPGAKGTISQQGRTGGTLQRDIASEDELKRAKERPAGSTRVTKSKEQE</sequence>
<evidence type="ECO:0000313" key="2">
    <source>
        <dbReference type="EMBL" id="MBY6138602.1"/>
    </source>
</evidence>
<evidence type="ECO:0000256" key="1">
    <source>
        <dbReference type="SAM" id="MobiDB-lite"/>
    </source>
</evidence>
<dbReference type="EMBL" id="JAHVJA010000001">
    <property type="protein sequence ID" value="MBY6138602.1"/>
    <property type="molecule type" value="Genomic_DNA"/>
</dbReference>
<feature type="compositionally biased region" description="Basic and acidic residues" evidence="1">
    <location>
        <begin position="38"/>
        <end position="51"/>
    </location>
</feature>
<protein>
    <submittedName>
        <fullName evidence="2">Uncharacterized protein</fullName>
    </submittedName>
</protein>
<feature type="region of interest" description="Disordered" evidence="1">
    <location>
        <begin position="1"/>
        <end position="64"/>
    </location>
</feature>